<keyword evidence="2" id="KW-1185">Reference proteome</keyword>
<dbReference type="AlphaFoldDB" id="A0A949K5Q3"/>
<comment type="caution">
    <text evidence="1">The sequence shown here is derived from an EMBL/GenBank/DDBJ whole genome shotgun (WGS) entry which is preliminary data.</text>
</comment>
<protein>
    <submittedName>
        <fullName evidence="1">Aldose 1-epimerase family protein</fullName>
    </submittedName>
</protein>
<dbReference type="CDD" id="cd09023">
    <property type="entry name" value="Aldose_epim_Ec_c4013"/>
    <property type="match status" value="1"/>
</dbReference>
<dbReference type="EMBL" id="JAHQCW010000002">
    <property type="protein sequence ID" value="MBU9735187.1"/>
    <property type="molecule type" value="Genomic_DNA"/>
</dbReference>
<gene>
    <name evidence="1" type="ORF">KTH89_01480</name>
</gene>
<dbReference type="RefSeq" id="WP_238720354.1">
    <property type="nucleotide sequence ID" value="NZ_JAHQCW010000002.1"/>
</dbReference>
<accession>A0A949K5Q3</accession>
<evidence type="ECO:0000313" key="1">
    <source>
        <dbReference type="EMBL" id="MBU9735187.1"/>
    </source>
</evidence>
<dbReference type="GO" id="GO:0030246">
    <property type="term" value="F:carbohydrate binding"/>
    <property type="evidence" value="ECO:0007669"/>
    <property type="project" value="InterPro"/>
</dbReference>
<evidence type="ECO:0000313" key="2">
    <source>
        <dbReference type="Proteomes" id="UP000712157"/>
    </source>
</evidence>
<proteinExistence type="predicted"/>
<dbReference type="InterPro" id="IPR027839">
    <property type="entry name" value="DUF4432"/>
</dbReference>
<dbReference type="Proteomes" id="UP000712157">
    <property type="component" value="Unassembled WGS sequence"/>
</dbReference>
<organism evidence="1 2">
    <name type="scientific">Diplocloster agilis</name>
    <dbReference type="NCBI Taxonomy" id="2850323"/>
    <lineage>
        <taxon>Bacteria</taxon>
        <taxon>Bacillati</taxon>
        <taxon>Bacillota</taxon>
        <taxon>Clostridia</taxon>
        <taxon>Lachnospirales</taxon>
        <taxon>Lachnospiraceae</taxon>
        <taxon>Diplocloster</taxon>
    </lineage>
</organism>
<dbReference type="Gene3D" id="2.70.98.10">
    <property type="match status" value="1"/>
</dbReference>
<reference evidence="1" key="1">
    <citation type="submission" date="2021-06" db="EMBL/GenBank/DDBJ databases">
        <title>Description of novel taxa of the family Lachnospiraceae.</title>
        <authorList>
            <person name="Chaplin A.V."/>
            <person name="Sokolova S.R."/>
            <person name="Pikina A.P."/>
            <person name="Korzhanova M."/>
            <person name="Belova V."/>
            <person name="Korostin D."/>
            <person name="Efimov B.A."/>
        </authorList>
    </citation>
    <scope>NUCLEOTIDE SEQUENCE</scope>
    <source>
        <strain evidence="1">ASD5720</strain>
    </source>
</reference>
<name>A0A949K5Q3_9FIRM</name>
<dbReference type="Pfam" id="PF14486">
    <property type="entry name" value="DUF4432"/>
    <property type="match status" value="1"/>
</dbReference>
<dbReference type="InterPro" id="IPR014718">
    <property type="entry name" value="GH-type_carb-bd"/>
</dbReference>
<sequence length="341" mass="38165">MGYKEDKRYAGHMDQLFKVNRVEMLDGRAEGAKLLDVQNGSGMNFSINISRGMDIPYLSYMGCNISFVSPCGVVAPEYFDDKELGFLKSFTAGFLTTGGLSYIGGPCEYEGKSYGLHGNVANTPADTFHYEIQEEDGNACLIAGGKLQEAVLFGDKLSLTRQIKCCYKEKKFTINDTVTNEGYKKARHMILYHMNIGYPLLTPESKIYIPSSKVIPRTPHSAEGLHCWNQAQEPDPNYEEMCFYHEMTSPMPKAAIYNPELGIGISIAFKRSALDHFVQWKMMGAGDYVIGLEPCNATIDGIEDAIANGSLKYLEPQESVRYRIEVEILEGPEEFEKIQQL</sequence>